<dbReference type="InterPro" id="IPR001584">
    <property type="entry name" value="Integrase_cat-core"/>
</dbReference>
<feature type="domain" description="Integrase catalytic" evidence="1">
    <location>
        <begin position="34"/>
        <end position="187"/>
    </location>
</feature>
<dbReference type="InterPro" id="IPR036397">
    <property type="entry name" value="RNaseH_sf"/>
</dbReference>
<dbReference type="InterPro" id="IPR050951">
    <property type="entry name" value="Retrovirus_Pol_polyprotein"/>
</dbReference>
<dbReference type="OrthoDB" id="427924at2759"/>
<organism evidence="2 3">
    <name type="scientific">Coptotermes formosanus</name>
    <name type="common">Formosan subterranean termite</name>
    <dbReference type="NCBI Taxonomy" id="36987"/>
    <lineage>
        <taxon>Eukaryota</taxon>
        <taxon>Metazoa</taxon>
        <taxon>Ecdysozoa</taxon>
        <taxon>Arthropoda</taxon>
        <taxon>Hexapoda</taxon>
        <taxon>Insecta</taxon>
        <taxon>Pterygota</taxon>
        <taxon>Neoptera</taxon>
        <taxon>Polyneoptera</taxon>
        <taxon>Dictyoptera</taxon>
        <taxon>Blattodea</taxon>
        <taxon>Blattoidea</taxon>
        <taxon>Termitoidae</taxon>
        <taxon>Rhinotermitidae</taxon>
        <taxon>Coptotermes</taxon>
    </lineage>
</organism>
<feature type="non-terminal residue" evidence="2">
    <location>
        <position position="228"/>
    </location>
</feature>
<evidence type="ECO:0000313" key="2">
    <source>
        <dbReference type="EMBL" id="GFG35521.1"/>
    </source>
</evidence>
<dbReference type="InterPro" id="IPR012337">
    <property type="entry name" value="RNaseH-like_sf"/>
</dbReference>
<dbReference type="InParanoid" id="A0A6L2PS92"/>
<evidence type="ECO:0000313" key="3">
    <source>
        <dbReference type="Proteomes" id="UP000502823"/>
    </source>
</evidence>
<dbReference type="PROSITE" id="PS50994">
    <property type="entry name" value="INTEGRASE"/>
    <property type="match status" value="1"/>
</dbReference>
<dbReference type="PANTHER" id="PTHR37984:SF5">
    <property type="entry name" value="PROTEIN NYNRIN-LIKE"/>
    <property type="match status" value="1"/>
</dbReference>
<accession>A0A6L2PS92</accession>
<dbReference type="PANTHER" id="PTHR37984">
    <property type="entry name" value="PROTEIN CBG26694"/>
    <property type="match status" value="1"/>
</dbReference>
<dbReference type="EMBL" id="BLKM01008998">
    <property type="protein sequence ID" value="GFG35521.1"/>
    <property type="molecule type" value="Genomic_DNA"/>
</dbReference>
<dbReference type="AlphaFoldDB" id="A0A6L2PS92"/>
<gene>
    <name evidence="2" type="ORF">Cfor_01473</name>
</gene>
<protein>
    <recommendedName>
        <fullName evidence="1">Integrase catalytic domain-containing protein</fullName>
    </recommendedName>
</protein>
<keyword evidence="3" id="KW-1185">Reference proteome</keyword>
<dbReference type="GO" id="GO:0015074">
    <property type="term" value="P:DNA integration"/>
    <property type="evidence" value="ECO:0007669"/>
    <property type="project" value="InterPro"/>
</dbReference>
<reference evidence="3" key="1">
    <citation type="submission" date="2020-01" db="EMBL/GenBank/DDBJ databases">
        <title>Draft genome sequence of the Termite Coptotermes fromosanus.</title>
        <authorList>
            <person name="Itakura S."/>
            <person name="Yosikawa Y."/>
            <person name="Umezawa K."/>
        </authorList>
    </citation>
    <scope>NUCLEOTIDE SEQUENCE [LARGE SCALE GENOMIC DNA]</scope>
</reference>
<dbReference type="GO" id="GO:0003676">
    <property type="term" value="F:nucleic acid binding"/>
    <property type="evidence" value="ECO:0007669"/>
    <property type="project" value="InterPro"/>
</dbReference>
<dbReference type="Proteomes" id="UP000502823">
    <property type="component" value="Unassembled WGS sequence"/>
</dbReference>
<sequence length="228" mass="26182">MDVIVATVINSCVGCKTMKYDRKPIKPELQLTQTQNRPFQEIFIDTFSVEGNSYLTIIDAFSKLGQAIEISSKTTPEVIKALIKYFSIYGVPRKISADSGTEFNNALLKETLSFYKIHLHIGTPHNPNSMGLIERFHSTLLEIYRLAKYEQKFTDAASVITYAIMSYNQTIHSTTGLTPFEVVFGHTDLTSTFDVEFNKNYTQHLLQDHKRRTKFLYEYLTDKIINKK</sequence>
<evidence type="ECO:0000259" key="1">
    <source>
        <dbReference type="PROSITE" id="PS50994"/>
    </source>
</evidence>
<comment type="caution">
    <text evidence="2">The sequence shown here is derived from an EMBL/GenBank/DDBJ whole genome shotgun (WGS) entry which is preliminary data.</text>
</comment>
<dbReference type="SUPFAM" id="SSF53098">
    <property type="entry name" value="Ribonuclease H-like"/>
    <property type="match status" value="1"/>
</dbReference>
<name>A0A6L2PS92_COPFO</name>
<proteinExistence type="predicted"/>
<dbReference type="Gene3D" id="3.30.420.10">
    <property type="entry name" value="Ribonuclease H-like superfamily/Ribonuclease H"/>
    <property type="match status" value="1"/>
</dbReference>